<name>A0A3B0J5R3_DROGU</name>
<dbReference type="InterPro" id="IPR001863">
    <property type="entry name" value="Glypican"/>
</dbReference>
<evidence type="ECO:0000256" key="14">
    <source>
        <dbReference type="SAM" id="SignalP"/>
    </source>
</evidence>
<dbReference type="PANTHER" id="PTHR10822">
    <property type="entry name" value="GLYPICAN"/>
    <property type="match status" value="1"/>
</dbReference>
<evidence type="ECO:0000256" key="13">
    <source>
        <dbReference type="SAM" id="MobiDB-lite"/>
    </source>
</evidence>
<evidence type="ECO:0000256" key="7">
    <source>
        <dbReference type="ARBA" id="ARBA00023136"/>
    </source>
</evidence>
<evidence type="ECO:0000256" key="11">
    <source>
        <dbReference type="RuleBase" id="RU003518"/>
    </source>
</evidence>
<keyword evidence="8" id="KW-0325">Glycoprotein</keyword>
<feature type="region of interest" description="Disordered" evidence="13">
    <location>
        <begin position="41"/>
        <end position="70"/>
    </location>
</feature>
<keyword evidence="6 12" id="KW-0654">Proteoglycan</keyword>
<dbReference type="AlphaFoldDB" id="A0A3B0J5R3"/>
<dbReference type="OrthoDB" id="6380619at2759"/>
<feature type="chain" id="PRO_5017317614" evidence="14">
    <location>
        <begin position="37"/>
        <end position="633"/>
    </location>
</feature>
<evidence type="ECO:0000256" key="9">
    <source>
        <dbReference type="ARBA" id="ARBA00023207"/>
    </source>
</evidence>
<evidence type="ECO:0000256" key="2">
    <source>
        <dbReference type="ARBA" id="ARBA00010260"/>
    </source>
</evidence>
<keyword evidence="9 12" id="KW-0357">Heparan sulfate</keyword>
<comment type="similarity">
    <text evidence="2 11">Belongs to the glypican family.</text>
</comment>
<evidence type="ECO:0000256" key="1">
    <source>
        <dbReference type="ARBA" id="ARBA00004609"/>
    </source>
</evidence>
<sequence>MAAAIATGTSSRRSICVTQLLLFTLLCGSIVGLVSGKHLSATGGEHQHQHQHSAATHHRRRLQRDSRAKDTAQQQCEAVKGYFESIDIHSSGVHNEKGAICGGSCCSNATEMELRQKASGMFEQLLHHHTSSLRGILADNANQFQSHVLELAQQSENKTLTVFSKVYIRMVPLSGMMIRQLYTEIMNHLNYISNYTNSNGQMGSKASIGSLRSGLEDAVHKFFVQLFPVAYHQAVHLAKNNYGELHEDYINCLKHNFDELQPFGGIPREIQSSLVHSVHMSNVFMNALLQSAEVLSEADALYGQQLTDTCKMHLLKMHYCPNCNGHQTRGQPQICNGYCMNVMRGCSAEYAGLLDGPWSSVVEALNNLVTTHIVTDSGIINTIMKLSTKISDAIMHAMGNGPELEQKVKKTCGTPNLSPSLTDESETRLQQHKNSVKWATPPDPDMVRFLSTIEKTKEFYTNIVDNFCDAEYTTDDRHCWTGDRIGDYTQLLIDTGMDRQRYNPEVPWKTQTQVSKLNELVDKLIKIRKSIGAAAPSSSIQSHDIQSDMGREGSGGGGGQISDDDEEYGGGIHGSGDGSGDGATPIDDRAGPPTITETEQRENNQSGGASNPLAATATCLLLTLVTILYRSCS</sequence>
<keyword evidence="16" id="KW-1185">Reference proteome</keyword>
<evidence type="ECO:0000256" key="10">
    <source>
        <dbReference type="ARBA" id="ARBA00023288"/>
    </source>
</evidence>
<proteinExistence type="inferred from homology"/>
<feature type="compositionally biased region" description="Basic residues" evidence="13">
    <location>
        <begin position="49"/>
        <end position="62"/>
    </location>
</feature>
<keyword evidence="10 12" id="KW-0449">Lipoprotein</keyword>
<feature type="signal peptide" evidence="14">
    <location>
        <begin position="1"/>
        <end position="36"/>
    </location>
</feature>
<dbReference type="GO" id="GO:0009986">
    <property type="term" value="C:cell surface"/>
    <property type="evidence" value="ECO:0007669"/>
    <property type="project" value="TreeGrafter"/>
</dbReference>
<keyword evidence="3" id="KW-1003">Cell membrane</keyword>
<dbReference type="EMBL" id="OUUW01000002">
    <property type="protein sequence ID" value="SPP77354.1"/>
    <property type="molecule type" value="Genomic_DNA"/>
</dbReference>
<dbReference type="PANTHER" id="PTHR10822:SF29">
    <property type="entry name" value="DIVISION ABNORMALLY DELAYED PROTEIN"/>
    <property type="match status" value="1"/>
</dbReference>
<evidence type="ECO:0000256" key="6">
    <source>
        <dbReference type="ARBA" id="ARBA00022974"/>
    </source>
</evidence>
<keyword evidence="5 14" id="KW-0732">Signal</keyword>
<dbReference type="Pfam" id="PF01153">
    <property type="entry name" value="Glypican"/>
    <property type="match status" value="1"/>
</dbReference>
<feature type="compositionally biased region" description="Gly residues" evidence="13">
    <location>
        <begin position="569"/>
        <end position="581"/>
    </location>
</feature>
<feature type="region of interest" description="Disordered" evidence="13">
    <location>
        <begin position="536"/>
        <end position="611"/>
    </location>
</feature>
<organism evidence="15 16">
    <name type="scientific">Drosophila guanche</name>
    <name type="common">Fruit fly</name>
    <dbReference type="NCBI Taxonomy" id="7266"/>
    <lineage>
        <taxon>Eukaryota</taxon>
        <taxon>Metazoa</taxon>
        <taxon>Ecdysozoa</taxon>
        <taxon>Arthropoda</taxon>
        <taxon>Hexapoda</taxon>
        <taxon>Insecta</taxon>
        <taxon>Pterygota</taxon>
        <taxon>Neoptera</taxon>
        <taxon>Endopterygota</taxon>
        <taxon>Diptera</taxon>
        <taxon>Brachycera</taxon>
        <taxon>Muscomorpha</taxon>
        <taxon>Ephydroidea</taxon>
        <taxon>Drosophilidae</taxon>
        <taxon>Drosophila</taxon>
        <taxon>Sophophora</taxon>
    </lineage>
</organism>
<reference evidence="16" key="1">
    <citation type="submission" date="2018-01" db="EMBL/GenBank/DDBJ databases">
        <authorList>
            <person name="Alioto T."/>
            <person name="Alioto T."/>
        </authorList>
    </citation>
    <scope>NUCLEOTIDE SEQUENCE [LARGE SCALE GENOMIC DNA]</scope>
</reference>
<keyword evidence="7 12" id="KW-0472">Membrane</keyword>
<gene>
    <name evidence="15" type="ORF">DGUA_6G008028</name>
</gene>
<dbReference type="GO" id="GO:1905475">
    <property type="term" value="P:regulation of protein localization to membrane"/>
    <property type="evidence" value="ECO:0007669"/>
    <property type="project" value="TreeGrafter"/>
</dbReference>
<comment type="function">
    <text evidence="12">Cell surface proteoglycan.</text>
</comment>
<dbReference type="GO" id="GO:0098552">
    <property type="term" value="C:side of membrane"/>
    <property type="evidence" value="ECO:0007669"/>
    <property type="project" value="UniProtKB-KW"/>
</dbReference>
<dbReference type="Proteomes" id="UP000268350">
    <property type="component" value="Unassembled WGS sequence"/>
</dbReference>
<dbReference type="STRING" id="7266.A0A3B0J5R3"/>
<accession>A0A3B0J5R3</accession>
<keyword evidence="4 12" id="KW-0336">GPI-anchor</keyword>
<comment type="subcellular location">
    <subcellularLocation>
        <location evidence="1 12">Cell membrane</location>
        <topology evidence="1 12">Lipid-anchor</topology>
        <topology evidence="1 12">GPI-anchor</topology>
    </subcellularLocation>
</comment>
<evidence type="ECO:0000313" key="15">
    <source>
        <dbReference type="EMBL" id="SPP77354.1"/>
    </source>
</evidence>
<protein>
    <submittedName>
        <fullName evidence="15">Blast:Division abnormally delayed protein</fullName>
    </submittedName>
</protein>
<dbReference type="GO" id="GO:0005886">
    <property type="term" value="C:plasma membrane"/>
    <property type="evidence" value="ECO:0007669"/>
    <property type="project" value="UniProtKB-SubCell"/>
</dbReference>
<evidence type="ECO:0000256" key="3">
    <source>
        <dbReference type="ARBA" id="ARBA00022475"/>
    </source>
</evidence>
<evidence type="ECO:0000256" key="5">
    <source>
        <dbReference type="ARBA" id="ARBA00022729"/>
    </source>
</evidence>
<dbReference type="GO" id="GO:0090263">
    <property type="term" value="P:positive regulation of canonical Wnt signaling pathway"/>
    <property type="evidence" value="ECO:0007669"/>
    <property type="project" value="TreeGrafter"/>
</dbReference>
<dbReference type="GO" id="GO:0016477">
    <property type="term" value="P:cell migration"/>
    <property type="evidence" value="ECO:0007669"/>
    <property type="project" value="TreeGrafter"/>
</dbReference>
<dbReference type="GO" id="GO:0005576">
    <property type="term" value="C:extracellular region"/>
    <property type="evidence" value="ECO:0007669"/>
    <property type="project" value="TreeGrafter"/>
</dbReference>
<evidence type="ECO:0000313" key="16">
    <source>
        <dbReference type="Proteomes" id="UP000268350"/>
    </source>
</evidence>
<evidence type="ECO:0000256" key="8">
    <source>
        <dbReference type="ARBA" id="ARBA00023180"/>
    </source>
</evidence>
<evidence type="ECO:0000256" key="12">
    <source>
        <dbReference type="RuleBase" id="RU003519"/>
    </source>
</evidence>
<evidence type="ECO:0000256" key="4">
    <source>
        <dbReference type="ARBA" id="ARBA00022622"/>
    </source>
</evidence>
<dbReference type="OMA" id="RGCSAQY"/>